<reference evidence="1" key="2">
    <citation type="journal article" date="2022" name="New Phytol.">
        <title>Evolutionary transition to the ectomycorrhizal habit in the genomes of a hyperdiverse lineage of mushroom-forming fungi.</title>
        <authorList>
            <person name="Looney B."/>
            <person name="Miyauchi S."/>
            <person name="Morin E."/>
            <person name="Drula E."/>
            <person name="Courty P.E."/>
            <person name="Kohler A."/>
            <person name="Kuo A."/>
            <person name="LaButti K."/>
            <person name="Pangilinan J."/>
            <person name="Lipzen A."/>
            <person name="Riley R."/>
            <person name="Andreopoulos W."/>
            <person name="He G."/>
            <person name="Johnson J."/>
            <person name="Nolan M."/>
            <person name="Tritt A."/>
            <person name="Barry K.W."/>
            <person name="Grigoriev I.V."/>
            <person name="Nagy L.G."/>
            <person name="Hibbett D."/>
            <person name="Henrissat B."/>
            <person name="Matheny P.B."/>
            <person name="Labbe J."/>
            <person name="Martin F.M."/>
        </authorList>
    </citation>
    <scope>NUCLEOTIDE SEQUENCE</scope>
    <source>
        <strain evidence="1">EC-137</strain>
    </source>
</reference>
<keyword evidence="2" id="KW-1185">Reference proteome</keyword>
<gene>
    <name evidence="1" type="ORF">K488DRAFT_71494</name>
</gene>
<accession>A0ACB8QI92</accession>
<sequence length="776" mass="87289">MSFFRRTPKPSSTPVTPAPARAPPSAPVRAPNTPPSNNKVFDDVAKSLEYAQSMMAKTQTSLAKAQADKEGRNKVISKASDIVNALLDPALQVANLLDGLGGFFPPCKVTSNTLQTIVGIEQNRRENDVRIVVVIVDIAGSALFATLGSLKPGFEKVSTLIGPLGKIMTRIDALMKEFEHLLHSTSNKSAIANFREQIVGFKADLTHILSQQSVLILADNTKTLARIEAKLAPVARFYAMLSTGDEAEAETFVHENGGEDAVKEDDELLEAFAEKMGEALTPSLVQIIKESTEAAIRQSQATFMLKFQFQLEMKLEESQEDIMKEVIWKGMAYYFNRQFKAYRASHNRGDQRDAWTRNIINKVSYHSGKSLPSCDYTICDAIDDDASGYISVGEVIEFMHGKPEHWSVPDWAYGWDADNLEYAQLINQILGQLYLIRDNAENPNAERVQAYLDAIEKELTSITRSVYNLNTLDPTLAPKMDRLREEWCQSVEGTIKRRLKTVNYRFDDSSFMAIVGTQRVESNFYPFAYLLLARHLAFFQKPNASVEDTEEAVRVMKVLLSVADARIHELKAIWRRQRIDVEVQVRYYANGLFEDYYKNFLHDDLDRAPQNVAAEWDEDDGWRSDEGEEFDPAGDGEAPGEDPAEVGGQGEQDGDQGEQQGYREAEGEGAQGYGENQEDDGHEQQQEDYEGDGDQQEQQQQHQWYGQRYVNNDDNSFDDQQGDDEQYARDQARGNGRGGYDRSGDDDEQGDGEWYPRGQAIRGGRGGYSRDEDYDE</sequence>
<evidence type="ECO:0000313" key="2">
    <source>
        <dbReference type="Proteomes" id="UP000814128"/>
    </source>
</evidence>
<protein>
    <submittedName>
        <fullName evidence="1">Uncharacterized protein</fullName>
    </submittedName>
</protein>
<dbReference type="EMBL" id="MU273584">
    <property type="protein sequence ID" value="KAI0031330.1"/>
    <property type="molecule type" value="Genomic_DNA"/>
</dbReference>
<dbReference type="Proteomes" id="UP000814128">
    <property type="component" value="Unassembled WGS sequence"/>
</dbReference>
<reference evidence="1" key="1">
    <citation type="submission" date="2021-02" db="EMBL/GenBank/DDBJ databases">
        <authorList>
            <consortium name="DOE Joint Genome Institute"/>
            <person name="Ahrendt S."/>
            <person name="Looney B.P."/>
            <person name="Miyauchi S."/>
            <person name="Morin E."/>
            <person name="Drula E."/>
            <person name="Courty P.E."/>
            <person name="Chicoki N."/>
            <person name="Fauchery L."/>
            <person name="Kohler A."/>
            <person name="Kuo A."/>
            <person name="Labutti K."/>
            <person name="Pangilinan J."/>
            <person name="Lipzen A."/>
            <person name="Riley R."/>
            <person name="Andreopoulos W."/>
            <person name="He G."/>
            <person name="Johnson J."/>
            <person name="Barry K.W."/>
            <person name="Grigoriev I.V."/>
            <person name="Nagy L."/>
            <person name="Hibbett D."/>
            <person name="Henrissat B."/>
            <person name="Matheny P.B."/>
            <person name="Labbe J."/>
            <person name="Martin F."/>
        </authorList>
    </citation>
    <scope>NUCLEOTIDE SEQUENCE</scope>
    <source>
        <strain evidence="1">EC-137</strain>
    </source>
</reference>
<name>A0ACB8QI92_9AGAM</name>
<proteinExistence type="predicted"/>
<comment type="caution">
    <text evidence="1">The sequence shown here is derived from an EMBL/GenBank/DDBJ whole genome shotgun (WGS) entry which is preliminary data.</text>
</comment>
<evidence type="ECO:0000313" key="1">
    <source>
        <dbReference type="EMBL" id="KAI0031330.1"/>
    </source>
</evidence>
<organism evidence="1 2">
    <name type="scientific">Vararia minispora EC-137</name>
    <dbReference type="NCBI Taxonomy" id="1314806"/>
    <lineage>
        <taxon>Eukaryota</taxon>
        <taxon>Fungi</taxon>
        <taxon>Dikarya</taxon>
        <taxon>Basidiomycota</taxon>
        <taxon>Agaricomycotina</taxon>
        <taxon>Agaricomycetes</taxon>
        <taxon>Russulales</taxon>
        <taxon>Lachnocladiaceae</taxon>
        <taxon>Vararia</taxon>
    </lineage>
</organism>